<name>A0A6P8ESL5_CLUHA</name>
<keyword evidence="7" id="KW-0597">Phosphoprotein</keyword>
<feature type="compositionally biased region" description="Gly residues" evidence="17">
    <location>
        <begin position="1556"/>
        <end position="1567"/>
    </location>
</feature>
<dbReference type="Pfam" id="PF00560">
    <property type="entry name" value="LRR_1"/>
    <property type="match status" value="2"/>
</dbReference>
<feature type="region of interest" description="Disordered" evidence="17">
    <location>
        <begin position="259"/>
        <end position="281"/>
    </location>
</feature>
<dbReference type="RefSeq" id="XP_031419188.1">
    <property type="nucleotide sequence ID" value="XM_031563328.2"/>
</dbReference>
<organism evidence="19 20">
    <name type="scientific">Clupea harengus</name>
    <name type="common">Atlantic herring</name>
    <dbReference type="NCBI Taxonomy" id="7950"/>
    <lineage>
        <taxon>Eukaryota</taxon>
        <taxon>Metazoa</taxon>
        <taxon>Chordata</taxon>
        <taxon>Craniata</taxon>
        <taxon>Vertebrata</taxon>
        <taxon>Euteleostomi</taxon>
        <taxon>Actinopterygii</taxon>
        <taxon>Neopterygii</taxon>
        <taxon>Teleostei</taxon>
        <taxon>Clupei</taxon>
        <taxon>Clupeiformes</taxon>
        <taxon>Clupeoidei</taxon>
        <taxon>Clupeidae</taxon>
        <taxon>Clupea</taxon>
    </lineage>
</organism>
<feature type="compositionally biased region" description="Basic and acidic residues" evidence="17">
    <location>
        <begin position="1867"/>
        <end position="1876"/>
    </location>
</feature>
<keyword evidence="11" id="KW-0378">Hydrolase</keyword>
<feature type="region of interest" description="Disordered" evidence="17">
    <location>
        <begin position="1483"/>
        <end position="1571"/>
    </location>
</feature>
<comment type="subcellular location">
    <subcellularLocation>
        <location evidence="4">Cytoplasm</location>
    </subcellularLocation>
    <subcellularLocation>
        <location evidence="3">Membrane</location>
        <topology evidence="3">Peripheral membrane protein</topology>
    </subcellularLocation>
    <subcellularLocation>
        <location evidence="2">Nucleus</location>
    </subcellularLocation>
</comment>
<feature type="region of interest" description="Disordered" evidence="17">
    <location>
        <begin position="324"/>
        <end position="366"/>
    </location>
</feature>
<evidence type="ECO:0000256" key="4">
    <source>
        <dbReference type="ARBA" id="ARBA00004496"/>
    </source>
</evidence>
<evidence type="ECO:0000256" key="5">
    <source>
        <dbReference type="ARBA" id="ARBA00013081"/>
    </source>
</evidence>
<evidence type="ECO:0000256" key="7">
    <source>
        <dbReference type="ARBA" id="ARBA00022553"/>
    </source>
</evidence>
<dbReference type="GO" id="GO:0005737">
    <property type="term" value="C:cytoplasm"/>
    <property type="evidence" value="ECO:0007669"/>
    <property type="project" value="UniProtKB-SubCell"/>
</dbReference>
<reference evidence="20" key="1">
    <citation type="submission" date="2025-08" db="UniProtKB">
        <authorList>
            <consortium name="RefSeq"/>
        </authorList>
    </citation>
    <scope>IDENTIFICATION</scope>
</reference>
<keyword evidence="6" id="KW-0963">Cytoplasm</keyword>
<evidence type="ECO:0000256" key="15">
    <source>
        <dbReference type="ARBA" id="ARBA00023242"/>
    </source>
</evidence>
<keyword evidence="12" id="KW-0904">Protein phosphatase</keyword>
<dbReference type="InterPro" id="IPR001611">
    <property type="entry name" value="Leu-rich_rpt"/>
</dbReference>
<dbReference type="SMART" id="SM00332">
    <property type="entry name" value="PP2Cc"/>
    <property type="match status" value="1"/>
</dbReference>
<evidence type="ECO:0000256" key="3">
    <source>
        <dbReference type="ARBA" id="ARBA00004170"/>
    </source>
</evidence>
<evidence type="ECO:0000256" key="9">
    <source>
        <dbReference type="ARBA" id="ARBA00022723"/>
    </source>
</evidence>
<feature type="region of interest" description="Disordered" evidence="17">
    <location>
        <begin position="389"/>
        <end position="511"/>
    </location>
</feature>
<evidence type="ECO:0000256" key="17">
    <source>
        <dbReference type="SAM" id="MobiDB-lite"/>
    </source>
</evidence>
<feature type="compositionally biased region" description="Basic and acidic residues" evidence="17">
    <location>
        <begin position="493"/>
        <end position="506"/>
    </location>
</feature>
<feature type="compositionally biased region" description="Basic and acidic residues" evidence="17">
    <location>
        <begin position="337"/>
        <end position="348"/>
    </location>
</feature>
<evidence type="ECO:0000256" key="2">
    <source>
        <dbReference type="ARBA" id="ARBA00004123"/>
    </source>
</evidence>
<dbReference type="InterPro" id="IPR032675">
    <property type="entry name" value="LRR_dom_sf"/>
</dbReference>
<feature type="compositionally biased region" description="Polar residues" evidence="17">
    <location>
        <begin position="259"/>
        <end position="268"/>
    </location>
</feature>
<dbReference type="SUPFAM" id="SSF50729">
    <property type="entry name" value="PH domain-like"/>
    <property type="match status" value="1"/>
</dbReference>
<dbReference type="PROSITE" id="PS51450">
    <property type="entry name" value="LRR"/>
    <property type="match status" value="4"/>
</dbReference>
<keyword evidence="9" id="KW-0479">Metal-binding</keyword>
<dbReference type="PROSITE" id="PS51746">
    <property type="entry name" value="PPM_2"/>
    <property type="match status" value="1"/>
</dbReference>
<dbReference type="GO" id="GO:0016020">
    <property type="term" value="C:membrane"/>
    <property type="evidence" value="ECO:0007669"/>
    <property type="project" value="UniProtKB-SubCell"/>
</dbReference>
<keyword evidence="10" id="KW-0677">Repeat</keyword>
<keyword evidence="15" id="KW-0539">Nucleus</keyword>
<evidence type="ECO:0000313" key="19">
    <source>
        <dbReference type="Proteomes" id="UP000515152"/>
    </source>
</evidence>
<feature type="region of interest" description="Disordered" evidence="17">
    <location>
        <begin position="1841"/>
        <end position="1894"/>
    </location>
</feature>
<evidence type="ECO:0000256" key="14">
    <source>
        <dbReference type="ARBA" id="ARBA00023211"/>
    </source>
</evidence>
<gene>
    <name evidence="20" type="primary">phlpp1</name>
</gene>
<dbReference type="EC" id="3.1.3.16" evidence="5"/>
<dbReference type="Pfam" id="PF00481">
    <property type="entry name" value="PP2C"/>
    <property type="match status" value="1"/>
</dbReference>
<feature type="compositionally biased region" description="Low complexity" evidence="17">
    <location>
        <begin position="1722"/>
        <end position="1734"/>
    </location>
</feature>
<dbReference type="FunFam" id="3.80.10.10:FF:000027">
    <property type="entry name" value="PH domain and leucine rich repeat protein phosphatase 2"/>
    <property type="match status" value="1"/>
</dbReference>
<dbReference type="GO" id="GO:0046872">
    <property type="term" value="F:metal ion binding"/>
    <property type="evidence" value="ECO:0007669"/>
    <property type="project" value="UniProtKB-KW"/>
</dbReference>
<dbReference type="OrthoDB" id="1394818at2759"/>
<dbReference type="Gene3D" id="3.60.40.10">
    <property type="entry name" value="PPM-type phosphatase domain"/>
    <property type="match status" value="1"/>
</dbReference>
<dbReference type="Gene3D" id="3.80.10.10">
    <property type="entry name" value="Ribonuclease Inhibitor"/>
    <property type="match status" value="4"/>
</dbReference>
<evidence type="ECO:0000256" key="1">
    <source>
        <dbReference type="ARBA" id="ARBA00001936"/>
    </source>
</evidence>
<feature type="compositionally biased region" description="Low complexity" evidence="17">
    <location>
        <begin position="1502"/>
        <end position="1554"/>
    </location>
</feature>
<dbReference type="Pfam" id="PF13855">
    <property type="entry name" value="LRR_8"/>
    <property type="match status" value="2"/>
</dbReference>
<dbReference type="InterPro" id="IPR050216">
    <property type="entry name" value="LRR_domain-containing"/>
</dbReference>
<sequence>MESARTVVSAVRLAEGSSKALGATKSSLDAGGAKLKKPTGLAIALRSVVDDGGGESKTESVGQLGAARVDVTLRKGSKQPQAAAETFVANKTTVRTSKNGRGLTSNSNSLLLKRRRLKRNLSAAATTAATSAVSAGGGKMNSASSSSSLHTRSLDRKTLLRHRQNMQLQPSDRQWVRADLHRGSIQVHDKLTPSYPRPVLCTLETTAGEIASRLSQLSSKSGSVVRLVGKTYPTTDLNGNCNGKYNFNHPLCKHNENGSSGYNHLSSPRRSEYRGRQADQPGDRLRLLLLDKDDGHRPEFDITLYSSDTQSDDNILHHSLADFNSNINADTPNDDDSERRFNGNDICRRNSGSDVESSAFDDLSSGARLSEHRDSLSDDMILGTDASALSPTFDSATEGLDTYGSSSDELEHDCPSSITAPDSCPQDLSKYPNGKNNSGNSGIFGEHLNDRSGDTETDSRLEPQFLGSMPPSSSSSSLSRACSTGNTTDTQDPDCHPGSEETRPASENDATPALYVQLHGEAARRLGRDERPLQIQNDFLFKLGFKDPWRVQEEGMNTELGSLLRFYAGKPHSIESSERVQLSGTYNVRKGKLQLPVNRWSRRQVILCGTCLMVSSVKASSTGKMHILPLIGGKVEEVKKHNHCLAFSSAGPQSQTYYISFDSFTEHLRWHRHAAKMVSQRISSVDLSCCSLEKLPPNLLYSQDLTHLNLKHNFLPADHTLQQLQRFTRLRSLNLSNNHLGSFPLPICSISTLTEVNLSCNHLTSVHSAVGDMHSLQTFLLDGNLLSSLPSELSSLQRLTYLGLSFNEFRQVPVVLEQLGSVERLCMAGNNLSQLPLQAFRLLRIKYVDLRLNKISRLVPDEPDFLRHVIQLDLRDNGLTELDASLFPRLEVLHCERNRLSSLRVKGVQLKGLYAAHNELRELEISPAATNLTYMDISRNCMESLPEWLCESKKLEVLDISHNHIKELPPWLLCSGSLRKLLTGHNQLQRLPERVERPLLEVLDVQHNQLQELPCNLFLKSDSLRCLNASANKLESLPPSSLSEESRSILQELYLTNNHLTDKCVPLLTGHTHLRVLHMAFNHLQTFPASKMAKLEELEEVDLSGNRLKAVPTTIMNCRRMHTLIAHSNSIEVFPEVMQLIDMKCVDLSCNELSEITLPENLPPKLQELDLTGNPRLNLDHKTLEQLNNIRCFRIDPPPTTFSANEASGGPAVWSHGYTEASGVKNKLCVAALSVNSFCGNREALYGVFDGDRNVEVPYLLQCTMNDILAEELHKTKSEEDYMTNTFLVMQRKLGTAGQKLGGSAALCHIRHDPTDPAGCFTLTAANVGKCQAILCRDGKPLALSLLHNISMPEEYNRIRQNKAIITEDNKVNGVTDSTRIMGYSFLYPSVLPRPHVHTLPLTPQDEFFVLGSRGLWDTMEPAEAVEAVRNVPDALAAAKKLCTLAQGYGCTDSLSAVVVRLSISEDCCCCCCSAVLPHPQPPPSPGLYPPGAGGHVMPQPSSGSELSSEVSTSEMSSEVGSTASSDEPPLSLLLPDAHLLPPHLQPGGALHLPGHGHGAIGGGGGSQARSELLAPPRGVCALHPTCLPAAFQRQLSSTTFCSAAALSDNALDSEDEEPIAGVFSNGSRVEVEADVHCRSHGSPTANANASPVNAAAAAAADEDDEDDEEEEEDDDDDDDDDDSADASVTEEPTIAAPDCSSTTADTGAPEVPCTQPWGQETVVTEIAATATLAVPPPSGPEVLEEASEITAQGEAENGTEREQESSQARVVTAAAAASAAAAMERERGGGPVVAAAGGGGGGAEHVKTLGRRRGNGSVAPQERSHNLIEVAAEAPCRKQGGYFTAPAQPDPDDQFIIPPELEEEVKEIMKQHQQEQQRPAGSEQPSDYYDTPL</sequence>
<comment type="catalytic activity">
    <reaction evidence="16">
        <text>O-phospho-L-threonyl-[protein] + H2O = L-threonyl-[protein] + phosphate</text>
        <dbReference type="Rhea" id="RHEA:47004"/>
        <dbReference type="Rhea" id="RHEA-COMP:11060"/>
        <dbReference type="Rhea" id="RHEA-COMP:11605"/>
        <dbReference type="ChEBI" id="CHEBI:15377"/>
        <dbReference type="ChEBI" id="CHEBI:30013"/>
        <dbReference type="ChEBI" id="CHEBI:43474"/>
        <dbReference type="ChEBI" id="CHEBI:61977"/>
        <dbReference type="EC" id="3.1.3.16"/>
    </reaction>
</comment>
<dbReference type="Proteomes" id="UP000515152">
    <property type="component" value="Chromosome 25"/>
</dbReference>
<dbReference type="GO" id="GO:0004722">
    <property type="term" value="F:protein serine/threonine phosphatase activity"/>
    <property type="evidence" value="ECO:0007669"/>
    <property type="project" value="UniProtKB-EC"/>
</dbReference>
<dbReference type="FunFam" id="3.80.10.10:FF:000173">
    <property type="entry name" value="PH domain and leucine rich repeat protein phosphatase 1"/>
    <property type="match status" value="1"/>
</dbReference>
<dbReference type="InterPro" id="IPR003591">
    <property type="entry name" value="Leu-rich_rpt_typical-subtyp"/>
</dbReference>
<feature type="compositionally biased region" description="Polar residues" evidence="17">
    <location>
        <begin position="480"/>
        <end position="490"/>
    </location>
</feature>
<evidence type="ECO:0000256" key="8">
    <source>
        <dbReference type="ARBA" id="ARBA00022614"/>
    </source>
</evidence>
<evidence type="ECO:0000256" key="16">
    <source>
        <dbReference type="ARBA" id="ARBA00048336"/>
    </source>
</evidence>
<feature type="compositionally biased region" description="Basic and acidic residues" evidence="17">
    <location>
        <begin position="269"/>
        <end position="281"/>
    </location>
</feature>
<proteinExistence type="predicted"/>
<dbReference type="InterPro" id="IPR001932">
    <property type="entry name" value="PPM-type_phosphatase-like_dom"/>
</dbReference>
<dbReference type="Pfam" id="PF23010">
    <property type="entry name" value="RA_3"/>
    <property type="match status" value="1"/>
</dbReference>
<dbReference type="SUPFAM" id="SSF81606">
    <property type="entry name" value="PP2C-like"/>
    <property type="match status" value="1"/>
</dbReference>
<dbReference type="InterPro" id="IPR036457">
    <property type="entry name" value="PPM-type-like_dom_sf"/>
</dbReference>
<feature type="compositionally biased region" description="Low complexity" evidence="17">
    <location>
        <begin position="468"/>
        <end position="479"/>
    </location>
</feature>
<dbReference type="SUPFAM" id="SSF52058">
    <property type="entry name" value="L domain-like"/>
    <property type="match status" value="2"/>
</dbReference>
<dbReference type="SMART" id="SM00369">
    <property type="entry name" value="LRR_TYP"/>
    <property type="match status" value="11"/>
</dbReference>
<evidence type="ECO:0000256" key="13">
    <source>
        <dbReference type="ARBA" id="ARBA00023136"/>
    </source>
</evidence>
<dbReference type="PANTHER" id="PTHR48051">
    <property type="match status" value="1"/>
</dbReference>
<feature type="compositionally biased region" description="Polar residues" evidence="17">
    <location>
        <begin position="1877"/>
        <end position="1886"/>
    </location>
</feature>
<evidence type="ECO:0000256" key="10">
    <source>
        <dbReference type="ARBA" id="ARBA00022737"/>
    </source>
</evidence>
<dbReference type="FunFam" id="3.60.40.10:FF:000003">
    <property type="entry name" value="PH domain and leucine-rich repeat protein phosphatase 1"/>
    <property type="match status" value="1"/>
</dbReference>
<keyword evidence="19" id="KW-1185">Reference proteome</keyword>
<dbReference type="SMART" id="SM00364">
    <property type="entry name" value="LRR_BAC"/>
    <property type="match status" value="9"/>
</dbReference>
<dbReference type="PANTHER" id="PTHR48051:SF43">
    <property type="entry name" value="PH DOMAIN AND LEUCINE RICH REPEAT PROTEIN PHOSPHATASE 1"/>
    <property type="match status" value="1"/>
</dbReference>
<feature type="compositionally biased region" description="Acidic residues" evidence="17">
    <location>
        <begin position="1661"/>
        <end position="1685"/>
    </location>
</feature>
<feature type="compositionally biased region" description="Basic and acidic residues" evidence="17">
    <location>
        <begin position="447"/>
        <end position="461"/>
    </location>
</feature>
<dbReference type="InterPro" id="IPR055071">
    <property type="entry name" value="RA_PHLPP-like"/>
</dbReference>
<comment type="cofactor">
    <cofactor evidence="1">
        <name>Mn(2+)</name>
        <dbReference type="ChEBI" id="CHEBI:29035"/>
    </cofactor>
</comment>
<dbReference type="CTD" id="23239"/>
<evidence type="ECO:0000313" key="20">
    <source>
        <dbReference type="RefSeq" id="XP_031419188.1"/>
    </source>
</evidence>
<dbReference type="CDD" id="cd00143">
    <property type="entry name" value="PP2Cc"/>
    <property type="match status" value="1"/>
</dbReference>
<feature type="domain" description="PPM-type phosphatase" evidence="18">
    <location>
        <begin position="1215"/>
        <end position="1462"/>
    </location>
</feature>
<evidence type="ECO:0000256" key="11">
    <source>
        <dbReference type="ARBA" id="ARBA00022801"/>
    </source>
</evidence>
<protein>
    <recommendedName>
        <fullName evidence="5">protein-serine/threonine phosphatase</fullName>
        <ecNumber evidence="5">3.1.3.16</ecNumber>
    </recommendedName>
</protein>
<keyword evidence="14" id="KW-0464">Manganese</keyword>
<evidence type="ECO:0000256" key="6">
    <source>
        <dbReference type="ARBA" id="ARBA00022490"/>
    </source>
</evidence>
<dbReference type="KEGG" id="char:105899321"/>
<evidence type="ECO:0000259" key="18">
    <source>
        <dbReference type="PROSITE" id="PS51746"/>
    </source>
</evidence>
<dbReference type="GeneID" id="105899321"/>
<keyword evidence="13" id="KW-0472">Membrane</keyword>
<feature type="region of interest" description="Disordered" evidence="17">
    <location>
        <begin position="1783"/>
        <end position="1824"/>
    </location>
</feature>
<keyword evidence="8" id="KW-0433">Leucine-rich repeat</keyword>
<feature type="region of interest" description="Disordered" evidence="17">
    <location>
        <begin position="1639"/>
        <end position="1770"/>
    </location>
</feature>
<feature type="compositionally biased region" description="Polar residues" evidence="17">
    <location>
        <begin position="1642"/>
        <end position="1652"/>
    </location>
</feature>
<evidence type="ECO:0000256" key="12">
    <source>
        <dbReference type="ARBA" id="ARBA00022912"/>
    </source>
</evidence>
<dbReference type="GO" id="GO:0005634">
    <property type="term" value="C:nucleus"/>
    <property type="evidence" value="ECO:0007669"/>
    <property type="project" value="UniProtKB-SubCell"/>
</dbReference>
<accession>A0A6P8ESL5</accession>